<evidence type="ECO:0000256" key="12">
    <source>
        <dbReference type="ARBA" id="ARBA00041614"/>
    </source>
</evidence>
<proteinExistence type="inferred from homology"/>
<evidence type="ECO:0000256" key="5">
    <source>
        <dbReference type="ARBA" id="ARBA00012754"/>
    </source>
</evidence>
<evidence type="ECO:0000259" key="15">
    <source>
        <dbReference type="Pfam" id="PF17786"/>
    </source>
</evidence>
<comment type="subcellular location">
    <subcellularLocation>
        <location evidence="2">Secreted</location>
    </subcellularLocation>
</comment>
<evidence type="ECO:0000313" key="17">
    <source>
        <dbReference type="EMBL" id="EAY10466.1"/>
    </source>
</evidence>
<keyword evidence="7 17" id="KW-0378">Hydrolase</keyword>
<dbReference type="OMA" id="KRQWKGP"/>
<evidence type="ECO:0000313" key="18">
    <source>
        <dbReference type="Proteomes" id="UP000001542"/>
    </source>
</evidence>
<keyword evidence="18" id="KW-1185">Reference proteome</keyword>
<dbReference type="VEuPathDB" id="TrichDB:TVAG_483760"/>
<dbReference type="GO" id="GO:0005975">
    <property type="term" value="P:carbohydrate metabolic process"/>
    <property type="evidence" value="ECO:0007669"/>
    <property type="project" value="InterPro"/>
</dbReference>
<dbReference type="AlphaFoldDB" id="A2EA20"/>
<name>A2EA20_TRIV3</name>
<feature type="domain" description="Glycoside hydrolase family 2 immunoglobulin-like beta-sandwich" evidence="13">
    <location>
        <begin position="205"/>
        <end position="286"/>
    </location>
</feature>
<dbReference type="RefSeq" id="XP_001322689.1">
    <property type="nucleotide sequence ID" value="XM_001322654.1"/>
</dbReference>
<dbReference type="Pfam" id="PF17753">
    <property type="entry name" value="Ig_mannosidase"/>
    <property type="match status" value="1"/>
</dbReference>
<dbReference type="KEGG" id="tva:4768400"/>
<feature type="domain" description="Beta-mannosidase-like galactose-binding" evidence="16">
    <location>
        <begin position="14"/>
        <end position="182"/>
    </location>
</feature>
<dbReference type="eggNOG" id="KOG2230">
    <property type="taxonomic scope" value="Eukaryota"/>
</dbReference>
<evidence type="ECO:0000256" key="6">
    <source>
        <dbReference type="ARBA" id="ARBA00022525"/>
    </source>
</evidence>
<dbReference type="SUPFAM" id="SSF49303">
    <property type="entry name" value="beta-Galactosidase/glucuronidase domain"/>
    <property type="match status" value="3"/>
</dbReference>
<organism evidence="17 18">
    <name type="scientific">Trichomonas vaginalis (strain ATCC PRA-98 / G3)</name>
    <dbReference type="NCBI Taxonomy" id="412133"/>
    <lineage>
        <taxon>Eukaryota</taxon>
        <taxon>Metamonada</taxon>
        <taxon>Parabasalia</taxon>
        <taxon>Trichomonadida</taxon>
        <taxon>Trichomonadidae</taxon>
        <taxon>Trichomonas</taxon>
    </lineage>
</organism>
<evidence type="ECO:0000256" key="11">
    <source>
        <dbReference type="ARBA" id="ARBA00041069"/>
    </source>
</evidence>
<dbReference type="SMR" id="A2EA20"/>
<dbReference type="PANTHER" id="PTHR43730">
    <property type="entry name" value="BETA-MANNOSIDASE"/>
    <property type="match status" value="1"/>
</dbReference>
<dbReference type="EC" id="3.2.1.25" evidence="5"/>
<dbReference type="InterPro" id="IPR050887">
    <property type="entry name" value="Beta-mannosidase_GH2"/>
</dbReference>
<evidence type="ECO:0000256" key="3">
    <source>
        <dbReference type="ARBA" id="ARBA00004740"/>
    </source>
</evidence>
<dbReference type="SUPFAM" id="SSF49785">
    <property type="entry name" value="Galactose-binding domain-like"/>
    <property type="match status" value="1"/>
</dbReference>
<dbReference type="InterPro" id="IPR017853">
    <property type="entry name" value="GH"/>
</dbReference>
<evidence type="ECO:0000259" key="16">
    <source>
        <dbReference type="Pfam" id="PF22666"/>
    </source>
</evidence>
<dbReference type="InterPro" id="IPR054593">
    <property type="entry name" value="Beta-mannosidase-like_N2"/>
</dbReference>
<dbReference type="Proteomes" id="UP000001542">
    <property type="component" value="Unassembled WGS sequence"/>
</dbReference>
<evidence type="ECO:0000256" key="10">
    <source>
        <dbReference type="ARBA" id="ARBA00038429"/>
    </source>
</evidence>
<feature type="domain" description="Beta-mannosidase Ig-fold" evidence="14">
    <location>
        <begin position="731"/>
        <end position="788"/>
    </location>
</feature>
<feature type="domain" description="Mannosidase Ig/CBM-like" evidence="15">
    <location>
        <begin position="642"/>
        <end position="727"/>
    </location>
</feature>
<dbReference type="VEuPathDB" id="TrichDB:TVAGG3_0981100"/>
<evidence type="ECO:0000256" key="9">
    <source>
        <dbReference type="ARBA" id="ARBA00023295"/>
    </source>
</evidence>
<keyword evidence="8" id="KW-0325">Glycoprotein</keyword>
<dbReference type="InterPro" id="IPR036156">
    <property type="entry name" value="Beta-gal/glucu_dom_sf"/>
</dbReference>
<evidence type="ECO:0000256" key="4">
    <source>
        <dbReference type="ARBA" id="ARBA00011738"/>
    </source>
</evidence>
<dbReference type="InterPro" id="IPR013783">
    <property type="entry name" value="Ig-like_fold"/>
</dbReference>
<dbReference type="PANTHER" id="PTHR43730:SF1">
    <property type="entry name" value="BETA-MANNOSIDASE"/>
    <property type="match status" value="1"/>
</dbReference>
<evidence type="ECO:0000259" key="14">
    <source>
        <dbReference type="Pfam" id="PF17753"/>
    </source>
</evidence>
<comment type="similarity">
    <text evidence="10">Belongs to the glycosyl hydrolase 2 family. Beta-mannosidase B subfamily.</text>
</comment>
<sequence length="799" mass="93199">MFLNGDWLLSCKAKNIKDVKIKIPGDVHSALLNASLIPDPYFDCNENVSNWIHYQTWEIKNTFDIDEELDSKTSAYKKINLTLDFVDTFSIIYINEKEVLRTSNMFKHYSVDIMSALKNGKNTIKFVFNPAVVIAEQLSKSLQNPVPWSEGNNQHPHMNLIRKPQFQSGWDWGPCLVPVGIYGDVKIEYIQATRILGFKHYSTSKDISLEIHAESFTENQKLHVSIENLYETDIDLELGSHVYTINHEFTEIKPKLWSTWDYGRPNLYTLKISTDEAQITKEIGFRDLKLESLPDQYGKSFKFILNGQEIYCRGANIIPIDSIPQRETKERYEQILLDAKFANMNMVRIWGGGYYLPDYFYELCDRYGILVWQDLMFACAQYPTADWFLQEVESEIFDTFLRIQYHPSIALWCGDNEVWTTINWQDIAKDNKEFYHSEYKKLNQFLKAHVNENDKSRTFWLASPSAGNEDYDGDFVNISQGDSHYWEVWHGKKNISGYLEVKPRFCSEFGFQSYPSLATVKTFAPEGTNSIHAKAFEVHQKSKCGNKKIQEMIDLYFKHSISFPDLLYLSQVTQAIAIKTAVEFWRLQTGINSGALFWQLNDCWPISSWSSIEYNGRWKQLMYHAKRFFEPVSIILTQDTSNYLLYVVNDLKETVNVRYHVRWFDFHGMLLYGRTDNAVTNPKNKTIVWSLPRYTHPYKGPDGFFYASVEINGKIQENFLFIEKFKNCKIEKPEIKYEVNNSDGQYQIKLTTNVPAFFVHLESDKVRKFSDSSFILLPEEEKVVTCEGDPGNITIYHLN</sequence>
<dbReference type="Gene3D" id="2.60.40.10">
    <property type="entry name" value="Immunoglobulins"/>
    <property type="match status" value="2"/>
</dbReference>
<dbReference type="FunFam" id="3.20.20.80:FF:000050">
    <property type="entry name" value="Beta-mannosidase B"/>
    <property type="match status" value="1"/>
</dbReference>
<dbReference type="InParanoid" id="A2EA20"/>
<dbReference type="GO" id="GO:0005576">
    <property type="term" value="C:extracellular region"/>
    <property type="evidence" value="ECO:0007669"/>
    <property type="project" value="UniProtKB-SubCell"/>
</dbReference>
<dbReference type="GO" id="GO:0004567">
    <property type="term" value="F:beta-mannosidase activity"/>
    <property type="evidence" value="ECO:0000318"/>
    <property type="project" value="GO_Central"/>
</dbReference>
<dbReference type="GO" id="GO:0006516">
    <property type="term" value="P:glycoprotein catabolic process"/>
    <property type="evidence" value="ECO:0000318"/>
    <property type="project" value="GO_Central"/>
</dbReference>
<dbReference type="Pfam" id="PF22666">
    <property type="entry name" value="Glyco_hydro_2_N2"/>
    <property type="match status" value="1"/>
</dbReference>
<evidence type="ECO:0000256" key="2">
    <source>
        <dbReference type="ARBA" id="ARBA00004613"/>
    </source>
</evidence>
<dbReference type="Gene3D" id="3.20.20.80">
    <property type="entry name" value="Glycosidases"/>
    <property type="match status" value="1"/>
</dbReference>
<dbReference type="Gene3D" id="2.60.120.260">
    <property type="entry name" value="Galactose-binding domain-like"/>
    <property type="match status" value="1"/>
</dbReference>
<keyword evidence="6" id="KW-0964">Secreted</keyword>
<dbReference type="SUPFAM" id="SSF51445">
    <property type="entry name" value="(Trans)glycosidases"/>
    <property type="match status" value="1"/>
</dbReference>
<reference evidence="17" key="2">
    <citation type="journal article" date="2007" name="Science">
        <title>Draft genome sequence of the sexually transmitted pathogen Trichomonas vaginalis.</title>
        <authorList>
            <person name="Carlton J.M."/>
            <person name="Hirt R.P."/>
            <person name="Silva J.C."/>
            <person name="Delcher A.L."/>
            <person name="Schatz M."/>
            <person name="Zhao Q."/>
            <person name="Wortman J.R."/>
            <person name="Bidwell S.L."/>
            <person name="Alsmark U.C.M."/>
            <person name="Besteiro S."/>
            <person name="Sicheritz-Ponten T."/>
            <person name="Noel C.J."/>
            <person name="Dacks J.B."/>
            <person name="Foster P.G."/>
            <person name="Simillion C."/>
            <person name="Van de Peer Y."/>
            <person name="Miranda-Saavedra D."/>
            <person name="Barton G.J."/>
            <person name="Westrop G.D."/>
            <person name="Mueller S."/>
            <person name="Dessi D."/>
            <person name="Fiori P.L."/>
            <person name="Ren Q."/>
            <person name="Paulsen I."/>
            <person name="Zhang H."/>
            <person name="Bastida-Corcuera F.D."/>
            <person name="Simoes-Barbosa A."/>
            <person name="Brown M.T."/>
            <person name="Hayes R.D."/>
            <person name="Mukherjee M."/>
            <person name="Okumura C.Y."/>
            <person name="Schneider R."/>
            <person name="Smith A.J."/>
            <person name="Vanacova S."/>
            <person name="Villalvazo M."/>
            <person name="Haas B.J."/>
            <person name="Pertea M."/>
            <person name="Feldblyum T.V."/>
            <person name="Utterback T.R."/>
            <person name="Shu C.L."/>
            <person name="Osoegawa K."/>
            <person name="de Jong P.J."/>
            <person name="Hrdy I."/>
            <person name="Horvathova L."/>
            <person name="Zubacova Z."/>
            <person name="Dolezal P."/>
            <person name="Malik S.B."/>
            <person name="Logsdon J.M. Jr."/>
            <person name="Henze K."/>
            <person name="Gupta A."/>
            <person name="Wang C.C."/>
            <person name="Dunne R.L."/>
            <person name="Upcroft J.A."/>
            <person name="Upcroft P."/>
            <person name="White O."/>
            <person name="Salzberg S.L."/>
            <person name="Tang P."/>
            <person name="Chiu C.-H."/>
            <person name="Lee Y.-S."/>
            <person name="Embley T.M."/>
            <person name="Coombs G.H."/>
            <person name="Mottram J.C."/>
            <person name="Tachezy J."/>
            <person name="Fraser-Liggett C.M."/>
            <person name="Johnson P.J."/>
        </authorList>
    </citation>
    <scope>NUCLEOTIDE SEQUENCE [LARGE SCALE GENOMIC DNA]</scope>
    <source>
        <strain evidence="17">G3</strain>
    </source>
</reference>
<comment type="subunit">
    <text evidence="4">Homodimer.</text>
</comment>
<keyword evidence="9" id="KW-0326">Glycosidase</keyword>
<evidence type="ECO:0000256" key="1">
    <source>
        <dbReference type="ARBA" id="ARBA00000829"/>
    </source>
</evidence>
<evidence type="ECO:0000256" key="8">
    <source>
        <dbReference type="ARBA" id="ARBA00023180"/>
    </source>
</evidence>
<dbReference type="InterPro" id="IPR041447">
    <property type="entry name" value="Mannosidase_ig"/>
</dbReference>
<dbReference type="FunFam" id="2.60.40.10:FF:004894">
    <property type="match status" value="1"/>
</dbReference>
<dbReference type="EMBL" id="DS113337">
    <property type="protein sequence ID" value="EAY10466.1"/>
    <property type="molecule type" value="Genomic_DNA"/>
</dbReference>
<dbReference type="OrthoDB" id="2866996at2759"/>
<dbReference type="STRING" id="5722.A2EA20"/>
<dbReference type="InterPro" id="IPR041625">
    <property type="entry name" value="Beta-mannosidase_Ig"/>
</dbReference>
<dbReference type="InterPro" id="IPR006102">
    <property type="entry name" value="Ig-like_GH2"/>
</dbReference>
<evidence type="ECO:0000259" key="13">
    <source>
        <dbReference type="Pfam" id="PF00703"/>
    </source>
</evidence>
<protein>
    <recommendedName>
        <fullName evidence="11">Beta-mannosidase B</fullName>
        <ecNumber evidence="5">3.2.1.25</ecNumber>
    </recommendedName>
    <alternativeName>
        <fullName evidence="12">Mannanase B</fullName>
    </alternativeName>
</protein>
<evidence type="ECO:0000256" key="7">
    <source>
        <dbReference type="ARBA" id="ARBA00022801"/>
    </source>
</evidence>
<dbReference type="Pfam" id="PF00703">
    <property type="entry name" value="Glyco_hydro_2"/>
    <property type="match status" value="1"/>
</dbReference>
<comment type="pathway">
    <text evidence="3">Glycan metabolism; N-glycan degradation.</text>
</comment>
<gene>
    <name evidence="17" type="ORF">TVAG_483760</name>
</gene>
<dbReference type="InterPro" id="IPR008979">
    <property type="entry name" value="Galactose-bd-like_sf"/>
</dbReference>
<comment type="catalytic activity">
    <reaction evidence="1">
        <text>Hydrolysis of terminal, non-reducing beta-D-mannose residues in beta-D-mannosides.</text>
        <dbReference type="EC" id="3.2.1.25"/>
    </reaction>
</comment>
<accession>A2EA20</accession>
<dbReference type="Pfam" id="PF17786">
    <property type="entry name" value="Mannosidase_ig"/>
    <property type="match status" value="1"/>
</dbReference>
<reference evidence="17" key="1">
    <citation type="submission" date="2006-10" db="EMBL/GenBank/DDBJ databases">
        <authorList>
            <person name="Amadeo P."/>
            <person name="Zhao Q."/>
            <person name="Wortman J."/>
            <person name="Fraser-Liggett C."/>
            <person name="Carlton J."/>
        </authorList>
    </citation>
    <scope>NUCLEOTIDE SEQUENCE</scope>
    <source>
        <strain evidence="17">G3</strain>
    </source>
</reference>